<comment type="caution">
    <text evidence="1">The sequence shown here is derived from an EMBL/GenBank/DDBJ whole genome shotgun (WGS) entry which is preliminary data.</text>
</comment>
<evidence type="ECO:0000313" key="2">
    <source>
        <dbReference type="Proteomes" id="UP001163324"/>
    </source>
</evidence>
<dbReference type="Proteomes" id="UP001163324">
    <property type="component" value="Chromosome 7"/>
</dbReference>
<keyword evidence="2" id="KW-1185">Reference proteome</keyword>
<organism evidence="1 2">
    <name type="scientific">Trichothecium roseum</name>
    <dbReference type="NCBI Taxonomy" id="47278"/>
    <lineage>
        <taxon>Eukaryota</taxon>
        <taxon>Fungi</taxon>
        <taxon>Dikarya</taxon>
        <taxon>Ascomycota</taxon>
        <taxon>Pezizomycotina</taxon>
        <taxon>Sordariomycetes</taxon>
        <taxon>Hypocreomycetidae</taxon>
        <taxon>Hypocreales</taxon>
        <taxon>Hypocreales incertae sedis</taxon>
        <taxon>Trichothecium</taxon>
    </lineage>
</organism>
<evidence type="ECO:0000313" key="1">
    <source>
        <dbReference type="EMBL" id="KAI9897416.1"/>
    </source>
</evidence>
<name>A0ACC0UTI2_9HYPO</name>
<reference evidence="1" key="1">
    <citation type="submission" date="2022-10" db="EMBL/GenBank/DDBJ databases">
        <title>Complete Genome of Trichothecium roseum strain YXFP-22015, a Plant Pathogen Isolated from Citrus.</title>
        <authorList>
            <person name="Wang Y."/>
            <person name="Zhu L."/>
        </authorList>
    </citation>
    <scope>NUCLEOTIDE SEQUENCE</scope>
    <source>
        <strain evidence="1">YXFP-22015</strain>
    </source>
</reference>
<gene>
    <name evidence="1" type="ORF">N3K66_007272</name>
</gene>
<accession>A0ACC0UTI2</accession>
<sequence length="1001" mass="107566">MFGSTRSCMIDSGCYVFSEGRRRYIPLLKVDAHTTLFSTTSRTTLTQTFQNPSRSQPIEEVKYVFPLYEGVSISSSTFTVGDKVLYGRVKERQRAKQDYQDAVSKGQSAGLLEQSLDASDVFTTSIGHVPAASVVKVDITYLGELKYDAAIEGLRFTIPTSIVPRYGEQSTLQGTIPTRPQGFTFTMDIDMPQGCTIRSVQSPSHPMAVNIGSLSTSSKQEELSLLRGNASLSLGTTTLDKDLVLQVVVTKLGEPSAVLETHPTIPNQRALMTTLVPKFKLPQEKPEVVFVCDRSGSMGDGLRIPNLIGALRTFLQSLPVGVKFNVCSFGSRHEFLFDRSQTYSQETLDRGVRYASTFVANFGGTEMHAPLKETFKRRYSDMNLEVFLLTDGEIWNQQRVFDLVNARVRDGEGKARVFTLGVGNGVSHSLIEGIARAGRGFSQTVTDGEKMDTKVVRMLKASLMPHINDYSLEIKYESSEDAARDGTSEEFEIVEKVTEALQLDTQVSSGAASSTEKETKPTVSLFQADLSDDDGDIDMMGTKDAGGKYDHLPPVLNPRYLQTPGVMPPLFPFSRTNVYVLISDDAPNREPKSVVLRGTCAHGPLKLVIPISEKVSRSTTIHQLAAKKAIQELEEGRGWITKAKDCESGNLLKEEFEGGFSDMVEREAVRLGVKFQVSGKWCSYVAVEENGQESTMEESVRPAEMVNPGPGGFRQPQFLAAASPPPPGSALFGAPASSSFGGGGLFGASTATKSPSSGRGTAFRISPTPAHGGGLFGASAATPSNSSGAGGGLFGTSSTGFSRPQATSGGGLFGAPTETARSGGPLGYAQPAMFGSSDSSGPCYPQSSPAVNESLLNQGQHTVSGAACMSLPNEDDDSSGGDEGEDNRNARPFSGSPSSRADPLQTITSLQLFSGSWTWSKALEEVTGLGKNRAHKAAGADLSDEQLATIIAIAFLEVKMVSEEETWDMIADKAKGWLRNEVGDDKMEELFKAAKSLFEAD</sequence>
<dbReference type="EMBL" id="CM047946">
    <property type="protein sequence ID" value="KAI9897416.1"/>
    <property type="molecule type" value="Genomic_DNA"/>
</dbReference>
<protein>
    <submittedName>
        <fullName evidence="1">Uncharacterized protein</fullName>
    </submittedName>
</protein>
<proteinExistence type="predicted"/>